<dbReference type="InterPro" id="IPR036812">
    <property type="entry name" value="NAD(P)_OxRdtase_dom_sf"/>
</dbReference>
<dbReference type="PANTHER" id="PTHR43827">
    <property type="entry name" value="2,5-DIKETO-D-GLUCONIC ACID REDUCTASE"/>
    <property type="match status" value="1"/>
</dbReference>
<comment type="similarity">
    <text evidence="1">Belongs to the aldo/keto reductase family.</text>
</comment>
<dbReference type="Proteomes" id="UP000018458">
    <property type="component" value="Unassembled WGS sequence"/>
</dbReference>
<dbReference type="STRING" id="762983.HMPREF9444_00574"/>
<dbReference type="PROSITE" id="PS00798">
    <property type="entry name" value="ALDOKETO_REDUCTASE_1"/>
    <property type="match status" value="1"/>
</dbReference>
<accession>E8LIQ4</accession>
<evidence type="ECO:0000313" key="9">
    <source>
        <dbReference type="Proteomes" id="UP000018458"/>
    </source>
</evidence>
<dbReference type="InterPro" id="IPR023210">
    <property type="entry name" value="NADP_OxRdtase_dom"/>
</dbReference>
<evidence type="ECO:0000256" key="3">
    <source>
        <dbReference type="ARBA" id="ARBA00023002"/>
    </source>
</evidence>
<dbReference type="PROSITE" id="PS00063">
    <property type="entry name" value="ALDOKETO_REDUCTASE_3"/>
    <property type="match status" value="1"/>
</dbReference>
<comment type="caution">
    <text evidence="8">The sequence shown here is derived from an EMBL/GenBank/DDBJ whole genome shotgun (WGS) entry which is preliminary data.</text>
</comment>
<dbReference type="Pfam" id="PF00248">
    <property type="entry name" value="Aldo_ket_red"/>
    <property type="match status" value="1"/>
</dbReference>
<proteinExistence type="inferred from homology"/>
<evidence type="ECO:0000256" key="2">
    <source>
        <dbReference type="ARBA" id="ARBA00022857"/>
    </source>
</evidence>
<evidence type="ECO:0000256" key="6">
    <source>
        <dbReference type="PIRSR" id="PIRSR000097-3"/>
    </source>
</evidence>
<dbReference type="CDD" id="cd19133">
    <property type="entry name" value="AKR_AKR5F1"/>
    <property type="match status" value="1"/>
</dbReference>
<dbReference type="Gene3D" id="3.20.20.100">
    <property type="entry name" value="NADP-dependent oxidoreductase domain"/>
    <property type="match status" value="1"/>
</dbReference>
<dbReference type="AlphaFoldDB" id="E8LIQ4"/>
<feature type="active site" description="Proton donor" evidence="4">
    <location>
        <position position="51"/>
    </location>
</feature>
<dbReference type="eggNOG" id="COG0656">
    <property type="taxonomic scope" value="Bacteria"/>
</dbReference>
<keyword evidence="9" id="KW-1185">Reference proteome</keyword>
<dbReference type="RefSeq" id="WP_009142792.1">
    <property type="nucleotide sequence ID" value="NZ_GL830964.1"/>
</dbReference>
<gene>
    <name evidence="8" type="ORF">HMPREF9444_00574</name>
</gene>
<dbReference type="GO" id="GO:0016616">
    <property type="term" value="F:oxidoreductase activity, acting on the CH-OH group of donors, NAD or NADP as acceptor"/>
    <property type="evidence" value="ECO:0007669"/>
    <property type="project" value="UniProtKB-ARBA"/>
</dbReference>
<evidence type="ECO:0000256" key="4">
    <source>
        <dbReference type="PIRSR" id="PIRSR000097-1"/>
    </source>
</evidence>
<organism evidence="8 9">
    <name type="scientific">Succinatimonas hippei (strain DSM 22608 / JCM 16073 / KCTC 15190 / YIT 12066)</name>
    <dbReference type="NCBI Taxonomy" id="762983"/>
    <lineage>
        <taxon>Bacteria</taxon>
        <taxon>Pseudomonadati</taxon>
        <taxon>Pseudomonadota</taxon>
        <taxon>Gammaproteobacteria</taxon>
        <taxon>Aeromonadales</taxon>
        <taxon>Succinivibrionaceae</taxon>
        <taxon>Succinatimonas</taxon>
    </lineage>
</organism>
<dbReference type="PRINTS" id="PR00069">
    <property type="entry name" value="ALDKETRDTASE"/>
</dbReference>
<dbReference type="EMBL" id="AEVO01000026">
    <property type="protein sequence ID" value="EFY07588.1"/>
    <property type="molecule type" value="Genomic_DNA"/>
</dbReference>
<dbReference type="InterPro" id="IPR018170">
    <property type="entry name" value="Aldo/ket_reductase_CS"/>
</dbReference>
<reference evidence="8 9" key="1">
    <citation type="submission" date="2011-01" db="EMBL/GenBank/DDBJ databases">
        <authorList>
            <person name="Weinstock G."/>
            <person name="Sodergren E."/>
            <person name="Clifton S."/>
            <person name="Fulton L."/>
            <person name="Fulton B."/>
            <person name="Courtney L."/>
            <person name="Fronick C."/>
            <person name="Harrison M."/>
            <person name="Strong C."/>
            <person name="Farmer C."/>
            <person name="Delahaunty K."/>
            <person name="Markovic C."/>
            <person name="Hall O."/>
            <person name="Minx P."/>
            <person name="Tomlinson C."/>
            <person name="Mitreva M."/>
            <person name="Hou S."/>
            <person name="Chen J."/>
            <person name="Wollam A."/>
            <person name="Pepin K.H."/>
            <person name="Johnson M."/>
            <person name="Bhonagiri V."/>
            <person name="Zhang X."/>
            <person name="Suruliraj S."/>
            <person name="Warren W."/>
            <person name="Chinwalla A."/>
            <person name="Mardis E.R."/>
            <person name="Wilson R.K."/>
        </authorList>
    </citation>
    <scope>NUCLEOTIDE SEQUENCE [LARGE SCALE GENOMIC DNA]</scope>
    <source>
        <strain evidence="9">DSM 22608 / JCM 16073 / KCTC 15190 / YIT 12066</strain>
    </source>
</reference>
<dbReference type="PIRSF" id="PIRSF000097">
    <property type="entry name" value="AKR"/>
    <property type="match status" value="1"/>
</dbReference>
<dbReference type="PROSITE" id="PS00062">
    <property type="entry name" value="ALDOKETO_REDUCTASE_2"/>
    <property type="match status" value="1"/>
</dbReference>
<dbReference type="InterPro" id="IPR020471">
    <property type="entry name" value="AKR"/>
</dbReference>
<dbReference type="SUPFAM" id="SSF51430">
    <property type="entry name" value="NAD(P)-linked oxidoreductase"/>
    <property type="match status" value="1"/>
</dbReference>
<keyword evidence="2" id="KW-0521">NADP</keyword>
<dbReference type="PANTHER" id="PTHR43827:SF3">
    <property type="entry name" value="NADP-DEPENDENT OXIDOREDUCTASE DOMAIN-CONTAINING PROTEIN"/>
    <property type="match status" value="1"/>
</dbReference>
<feature type="binding site" evidence="5">
    <location>
        <position position="109"/>
    </location>
    <ligand>
        <name>substrate</name>
    </ligand>
</feature>
<evidence type="ECO:0000259" key="7">
    <source>
        <dbReference type="Pfam" id="PF00248"/>
    </source>
</evidence>
<dbReference type="FunFam" id="3.20.20.100:FF:000015">
    <property type="entry name" value="Oxidoreductase, aldo/keto reductase family"/>
    <property type="match status" value="1"/>
</dbReference>
<feature type="site" description="Lowers pKa of active site Tyr" evidence="6">
    <location>
        <position position="76"/>
    </location>
</feature>
<feature type="domain" description="NADP-dependent oxidoreductase" evidence="7">
    <location>
        <begin position="24"/>
        <end position="260"/>
    </location>
</feature>
<protein>
    <submittedName>
        <fullName evidence="8">Oxidoreductase, aldo/keto reductase family protein</fullName>
    </submittedName>
</protein>
<evidence type="ECO:0000256" key="5">
    <source>
        <dbReference type="PIRSR" id="PIRSR000097-2"/>
    </source>
</evidence>
<keyword evidence="3" id="KW-0560">Oxidoreductase</keyword>
<evidence type="ECO:0000313" key="8">
    <source>
        <dbReference type="EMBL" id="EFY07588.1"/>
    </source>
</evidence>
<sequence>MIKMQYITLNNGVKMPLVGFGVYQIKANECEKAVKEAINVGYRLIDTAQAYYNEEGVGSAVVNSGVPRDKLFITTKVWISNAGDDKALKSIDESLRKLKTDYIDLLLIHQPFGDYYGTYRAMLKAYKQGKVRAIGLSNFYDARFIDLCENMEIKPAVVQLETHVFTQQRKMTELMAQYKTKLMAWSPLAEGKNNLFTDKTLKAIGSKYGKTNAQIALKFLAQKSIVSIPKTVHKERMIENLDIFDFNLDKEDLKRLDALDTGKPLAADFTDPKLAKFLLDYDKTFNPANS</sequence>
<evidence type="ECO:0000256" key="1">
    <source>
        <dbReference type="ARBA" id="ARBA00007905"/>
    </source>
</evidence>
<name>E8LIQ4_SUCHY</name>
<dbReference type="HOGENOM" id="CLU_023205_0_1_6"/>